<evidence type="ECO:0000313" key="2">
    <source>
        <dbReference type="Proteomes" id="UP001596274"/>
    </source>
</evidence>
<reference evidence="1 2" key="1">
    <citation type="journal article" date="2019" name="Int. J. Syst. Evol. Microbiol.">
        <title>The Global Catalogue of Microorganisms (GCM) 10K type strain sequencing project: providing services to taxonomists for standard genome sequencing and annotation.</title>
        <authorList>
            <consortium name="The Broad Institute Genomics Platform"/>
            <consortium name="The Broad Institute Genome Sequencing Center for Infectious Disease"/>
            <person name="Wu L."/>
            <person name="Ma J."/>
        </authorList>
    </citation>
    <scope>NUCLEOTIDE SEQUENCE [LARGE SCALE GENOMIC DNA]</scope>
    <source>
        <strain evidence="1 2">PJ61</strain>
    </source>
</reference>
<keyword evidence="2" id="KW-1185">Reference proteome</keyword>
<dbReference type="Proteomes" id="UP001596274">
    <property type="component" value="Unassembled WGS sequence"/>
</dbReference>
<dbReference type="Gene3D" id="3.40.630.10">
    <property type="entry name" value="Zn peptidases"/>
    <property type="match status" value="1"/>
</dbReference>
<comment type="caution">
    <text evidence="1">The sequence shown here is derived from an EMBL/GenBank/DDBJ whole genome shotgun (WGS) entry which is preliminary data.</text>
</comment>
<protein>
    <submittedName>
        <fullName evidence="1">M20/M25/M40 family metallo-hydrolase</fullName>
    </submittedName>
</protein>
<accession>A0ABD5T6E4</accession>
<name>A0ABD5T6E4_9EURY</name>
<dbReference type="SUPFAM" id="SSF53187">
    <property type="entry name" value="Zn-dependent exopeptidases"/>
    <property type="match status" value="1"/>
</dbReference>
<organism evidence="1 2">
    <name type="scientific">Halorubrum pallidum</name>
    <dbReference type="NCBI Taxonomy" id="1526114"/>
    <lineage>
        <taxon>Archaea</taxon>
        <taxon>Methanobacteriati</taxon>
        <taxon>Methanobacteriota</taxon>
        <taxon>Stenosarchaea group</taxon>
        <taxon>Halobacteria</taxon>
        <taxon>Halobacteriales</taxon>
        <taxon>Haloferacaceae</taxon>
        <taxon>Halorubrum</taxon>
    </lineage>
</organism>
<proteinExistence type="predicted"/>
<dbReference type="AlphaFoldDB" id="A0ABD5T6E4"/>
<feature type="non-terminal residue" evidence="1">
    <location>
        <position position="1"/>
    </location>
</feature>
<dbReference type="EMBL" id="JBHSWT010000283">
    <property type="protein sequence ID" value="MFC6771146.1"/>
    <property type="molecule type" value="Genomic_DNA"/>
</dbReference>
<gene>
    <name evidence="1" type="ORF">ACFQDD_06385</name>
</gene>
<dbReference type="InterPro" id="IPR002933">
    <property type="entry name" value="Peptidase_M20"/>
</dbReference>
<evidence type="ECO:0000313" key="1">
    <source>
        <dbReference type="EMBL" id="MFC6771146.1"/>
    </source>
</evidence>
<sequence length="72" mass="8000">FRVAIRSADGDVRLLRKTGTSDMNLFAAAWDCPMVTYGPGNSDLDHAPDERLPLPELDRAVTVLTDVCRKRL</sequence>
<dbReference type="Pfam" id="PF01546">
    <property type="entry name" value="Peptidase_M20"/>
    <property type="match status" value="1"/>
</dbReference>